<dbReference type="EMBL" id="JBGBPQ010000002">
    <property type="protein sequence ID" value="KAL1528393.1"/>
    <property type="molecule type" value="Genomic_DNA"/>
</dbReference>
<dbReference type="Proteomes" id="UP001515480">
    <property type="component" value="Unassembled WGS sequence"/>
</dbReference>
<organism evidence="2 3">
    <name type="scientific">Prymnesium parvum</name>
    <name type="common">Toxic golden alga</name>
    <dbReference type="NCBI Taxonomy" id="97485"/>
    <lineage>
        <taxon>Eukaryota</taxon>
        <taxon>Haptista</taxon>
        <taxon>Haptophyta</taxon>
        <taxon>Prymnesiophyceae</taxon>
        <taxon>Prymnesiales</taxon>
        <taxon>Prymnesiaceae</taxon>
        <taxon>Prymnesium</taxon>
    </lineage>
</organism>
<name>A0AB34K1Q8_PRYPA</name>
<evidence type="ECO:0000256" key="1">
    <source>
        <dbReference type="SAM" id="Coils"/>
    </source>
</evidence>
<proteinExistence type="predicted"/>
<sequence>MLDGMDGDEEGAINTVAVLQRLQREKASLASRVEELHQELASQQTQLAVVPSLELEVLHYAERAEALELEVSALQTQNQHLGVLAHARRRAKSQVEAVARIRYVVASTAQRLALTAFVRWRAVASAGLEQRMPAESMRELSGGVQLSERKAARLAQVEYDLHLLKRLLRQQAVQGRYATAASKLSSLWQARRSSSLANAWFMWMQLPSARVLYTTSHLI</sequence>
<reference evidence="2 3" key="1">
    <citation type="journal article" date="2024" name="Science">
        <title>Giant polyketide synthase enzymes in the biosynthesis of giant marine polyether toxins.</title>
        <authorList>
            <person name="Fallon T.R."/>
            <person name="Shende V.V."/>
            <person name="Wierzbicki I.H."/>
            <person name="Pendleton A.L."/>
            <person name="Watervoot N.F."/>
            <person name="Auber R.P."/>
            <person name="Gonzalez D.J."/>
            <person name="Wisecaver J.H."/>
            <person name="Moore B.S."/>
        </authorList>
    </citation>
    <scope>NUCLEOTIDE SEQUENCE [LARGE SCALE GENOMIC DNA]</scope>
    <source>
        <strain evidence="2 3">12B1</strain>
    </source>
</reference>
<accession>A0AB34K1Q8</accession>
<evidence type="ECO:0000313" key="2">
    <source>
        <dbReference type="EMBL" id="KAL1528393.1"/>
    </source>
</evidence>
<evidence type="ECO:0008006" key="4">
    <source>
        <dbReference type="Google" id="ProtNLM"/>
    </source>
</evidence>
<protein>
    <recommendedName>
        <fullName evidence="4">Protein of centriole 5</fullName>
    </recommendedName>
</protein>
<comment type="caution">
    <text evidence="2">The sequence shown here is derived from an EMBL/GenBank/DDBJ whole genome shotgun (WGS) entry which is preliminary data.</text>
</comment>
<keyword evidence="1" id="KW-0175">Coiled coil</keyword>
<dbReference type="AlphaFoldDB" id="A0AB34K1Q8"/>
<evidence type="ECO:0000313" key="3">
    <source>
        <dbReference type="Proteomes" id="UP001515480"/>
    </source>
</evidence>
<keyword evidence="3" id="KW-1185">Reference proteome</keyword>
<feature type="coiled-coil region" evidence="1">
    <location>
        <begin position="19"/>
        <end position="77"/>
    </location>
</feature>
<gene>
    <name evidence="2" type="ORF">AB1Y20_009743</name>
</gene>